<evidence type="ECO:0000256" key="4">
    <source>
        <dbReference type="ARBA" id="ARBA00023242"/>
    </source>
</evidence>
<keyword evidence="3" id="KW-0804">Transcription</keyword>
<dbReference type="PROSITE" id="PS50090">
    <property type="entry name" value="MYB_LIKE"/>
    <property type="match status" value="1"/>
</dbReference>
<dbReference type="InterPro" id="IPR032448">
    <property type="entry name" value="SWIRM-assoc"/>
</dbReference>
<dbReference type="GO" id="GO:0016514">
    <property type="term" value="C:SWI/SNF complex"/>
    <property type="evidence" value="ECO:0007669"/>
    <property type="project" value="TreeGrafter"/>
</dbReference>
<dbReference type="Pfam" id="PF04433">
    <property type="entry name" value="SWIRM"/>
    <property type="match status" value="1"/>
</dbReference>
<dbReference type="Gene3D" id="1.10.10.10">
    <property type="entry name" value="Winged helix-like DNA-binding domain superfamily/Winged helix DNA-binding domain"/>
    <property type="match status" value="1"/>
</dbReference>
<dbReference type="GO" id="GO:0042393">
    <property type="term" value="F:histone binding"/>
    <property type="evidence" value="ECO:0007669"/>
    <property type="project" value="TreeGrafter"/>
</dbReference>
<dbReference type="AlphaFoldDB" id="A0A183LDM4"/>
<dbReference type="STRING" id="48269.A0A183LDM4"/>
<dbReference type="InterPro" id="IPR036388">
    <property type="entry name" value="WH-like_DNA-bd_sf"/>
</dbReference>
<gene>
    <name evidence="7" type="ORF">SMRZ_LOCUS1899</name>
</gene>
<dbReference type="SMART" id="SM00717">
    <property type="entry name" value="SANT"/>
    <property type="match status" value="1"/>
</dbReference>
<feature type="non-terminal residue" evidence="7">
    <location>
        <position position="486"/>
    </location>
</feature>
<evidence type="ECO:0000313" key="8">
    <source>
        <dbReference type="Proteomes" id="UP000277204"/>
    </source>
</evidence>
<dbReference type="Pfam" id="PF00249">
    <property type="entry name" value="Myb_DNA-binding"/>
    <property type="match status" value="1"/>
</dbReference>
<dbReference type="Pfam" id="PF16495">
    <property type="entry name" value="SWIRM-assoc_1"/>
    <property type="match status" value="1"/>
</dbReference>
<dbReference type="FunFam" id="1.10.10.60:FF:000014">
    <property type="entry name" value="SWI/SNF complex subunit SMARCC2 isoform C"/>
    <property type="match status" value="1"/>
</dbReference>
<dbReference type="FunFam" id="1.10.10.10:FF:000020">
    <property type="entry name" value="SWI/SNF complex subunit SMARCC2 isoform c"/>
    <property type="match status" value="1"/>
</dbReference>
<dbReference type="EMBL" id="UZAI01000460">
    <property type="protein sequence ID" value="VDO53256.1"/>
    <property type="molecule type" value="Genomic_DNA"/>
</dbReference>
<keyword evidence="8" id="KW-1185">Reference proteome</keyword>
<organism evidence="7 8">
    <name type="scientific">Schistosoma margrebowiei</name>
    <dbReference type="NCBI Taxonomy" id="48269"/>
    <lineage>
        <taxon>Eukaryota</taxon>
        <taxon>Metazoa</taxon>
        <taxon>Spiralia</taxon>
        <taxon>Lophotrochozoa</taxon>
        <taxon>Platyhelminthes</taxon>
        <taxon>Trematoda</taxon>
        <taxon>Digenea</taxon>
        <taxon>Strigeidida</taxon>
        <taxon>Schistosomatoidea</taxon>
        <taxon>Schistosomatidae</taxon>
        <taxon>Schistosoma</taxon>
    </lineage>
</organism>
<keyword evidence="2" id="KW-0238">DNA-binding</keyword>
<keyword evidence="1" id="KW-0805">Transcription regulation</keyword>
<evidence type="ECO:0000256" key="5">
    <source>
        <dbReference type="ARBA" id="ARBA00049655"/>
    </source>
</evidence>
<dbReference type="Gene3D" id="1.10.10.60">
    <property type="entry name" value="Homeodomain-like"/>
    <property type="match status" value="1"/>
</dbReference>
<dbReference type="InterPro" id="IPR032451">
    <property type="entry name" value="SMARCC_C"/>
</dbReference>
<feature type="region of interest" description="Disordered" evidence="6">
    <location>
        <begin position="159"/>
        <end position="216"/>
    </location>
</feature>
<dbReference type="PROSITE" id="PS51293">
    <property type="entry name" value="SANT"/>
    <property type="match status" value="1"/>
</dbReference>
<evidence type="ECO:0000256" key="2">
    <source>
        <dbReference type="ARBA" id="ARBA00023125"/>
    </source>
</evidence>
<dbReference type="CDD" id="cd00167">
    <property type="entry name" value="SANT"/>
    <property type="match status" value="1"/>
</dbReference>
<evidence type="ECO:0000256" key="6">
    <source>
        <dbReference type="SAM" id="MobiDB-lite"/>
    </source>
</evidence>
<dbReference type="InterPro" id="IPR009057">
    <property type="entry name" value="Homeodomain-like_sf"/>
</dbReference>
<name>A0A183LDM4_9TREM</name>
<dbReference type="PANTHER" id="PTHR12802">
    <property type="entry name" value="SWI/SNF COMPLEX-RELATED"/>
    <property type="match status" value="1"/>
</dbReference>
<dbReference type="GO" id="GO:0003677">
    <property type="term" value="F:DNA binding"/>
    <property type="evidence" value="ECO:0007669"/>
    <property type="project" value="UniProtKB-KW"/>
</dbReference>
<dbReference type="Pfam" id="PF16498">
    <property type="entry name" value="SWIRM-assoc_3"/>
    <property type="match status" value="1"/>
</dbReference>
<dbReference type="PROSITE" id="PS50934">
    <property type="entry name" value="SWIRM"/>
    <property type="match status" value="1"/>
</dbReference>
<dbReference type="Proteomes" id="UP000277204">
    <property type="component" value="Unassembled WGS sequence"/>
</dbReference>
<feature type="compositionally biased region" description="Polar residues" evidence="6">
    <location>
        <begin position="203"/>
        <end position="216"/>
    </location>
</feature>
<dbReference type="PANTHER" id="PTHR12802:SF41">
    <property type="entry name" value="BRAHMA ASSOCIATED PROTEIN 155 KDA"/>
    <property type="match status" value="1"/>
</dbReference>
<keyword evidence="4" id="KW-0539">Nucleus</keyword>
<feature type="compositionally biased region" description="Low complexity" evidence="6">
    <location>
        <begin position="160"/>
        <end position="196"/>
    </location>
</feature>
<protein>
    <submittedName>
        <fullName evidence="7">Uncharacterized protein</fullName>
    </submittedName>
</protein>
<reference evidence="7 8" key="1">
    <citation type="submission" date="2018-11" db="EMBL/GenBank/DDBJ databases">
        <authorList>
            <consortium name="Pathogen Informatics"/>
        </authorList>
    </citation>
    <scope>NUCLEOTIDE SEQUENCE [LARGE SCALE GENOMIC DNA]</scope>
    <source>
        <strain evidence="7 8">Zambia</strain>
    </source>
</reference>
<evidence type="ECO:0000313" key="7">
    <source>
        <dbReference type="EMBL" id="VDO53256.1"/>
    </source>
</evidence>
<dbReference type="SUPFAM" id="SSF46689">
    <property type="entry name" value="Homeodomain-like"/>
    <property type="match status" value="2"/>
</dbReference>
<evidence type="ECO:0000256" key="3">
    <source>
        <dbReference type="ARBA" id="ARBA00023163"/>
    </source>
</evidence>
<comment type="similarity">
    <text evidence="5">Belongs to the SMARCC family.</text>
</comment>
<dbReference type="InterPro" id="IPR001005">
    <property type="entry name" value="SANT/Myb"/>
</dbReference>
<dbReference type="InterPro" id="IPR017884">
    <property type="entry name" value="SANT_dom"/>
</dbReference>
<dbReference type="GO" id="GO:0045893">
    <property type="term" value="P:positive regulation of DNA-templated transcription"/>
    <property type="evidence" value="ECO:0007669"/>
    <property type="project" value="TreeGrafter"/>
</dbReference>
<evidence type="ECO:0000256" key="1">
    <source>
        <dbReference type="ARBA" id="ARBA00023015"/>
    </source>
</evidence>
<sequence length="486" mass="53974">MIRVQIGTPKGAGVFSVNCAQNGDESRQSVIHTDLSVTEQAHCIVIPSYSAWFDYNAIHGIERRALPEFFNGQNKSKTPEVYLAYRNFMVDTYRLNPQEYLTFTACRRNLTGDVCSILRVHAFLEQWVAASLGPPSTAHFHILADSASGLQPIGTQNLAGTNSIIPPNTTTNNNNTIDNGSNITTTTTTTTSTDGNQLDPYKMQSNTNNDGATQSGWSDQETLLLLEALELYRDDWNKVAEHVGSRTQEECILHFLRLPIEDAYLEANSNHPTLPFSKAANPILSTVAFLAAAVDPRVASAAAQAALIEYAKMRDEVPAGLLREHKARVENAVKLGHQIDPQKFGLDEVGGNNQLLESEKLCKSSTQSITTEKLSENVESDSSTAAACALAAAAIKARHLASVEEKRIKGLVAQLVETQLKKLDIKLKQIQVRFDWYCFVTTVIHSRIPKYNPTASLFTIYKYRREDDFQENRTPFQIFTQTKQYI</sequence>
<proteinExistence type="inferred from homology"/>
<accession>A0A183LDM4</accession>
<dbReference type="InterPro" id="IPR007526">
    <property type="entry name" value="SWIRM"/>
</dbReference>